<organism evidence="2">
    <name type="scientific">Anopheles sinensis</name>
    <name type="common">Mosquito</name>
    <dbReference type="NCBI Taxonomy" id="74873"/>
    <lineage>
        <taxon>Eukaryota</taxon>
        <taxon>Metazoa</taxon>
        <taxon>Ecdysozoa</taxon>
        <taxon>Arthropoda</taxon>
        <taxon>Hexapoda</taxon>
        <taxon>Insecta</taxon>
        <taxon>Pterygota</taxon>
        <taxon>Neoptera</taxon>
        <taxon>Endopterygota</taxon>
        <taxon>Diptera</taxon>
        <taxon>Nematocera</taxon>
        <taxon>Culicoidea</taxon>
        <taxon>Culicidae</taxon>
        <taxon>Anophelinae</taxon>
        <taxon>Anopheles</taxon>
    </lineage>
</organism>
<evidence type="ECO:0000313" key="4">
    <source>
        <dbReference type="Proteomes" id="UP000030765"/>
    </source>
</evidence>
<proteinExistence type="predicted"/>
<keyword evidence="1" id="KW-0472">Membrane</keyword>
<keyword evidence="1" id="KW-1133">Transmembrane helix</keyword>
<evidence type="ECO:0000313" key="3">
    <source>
        <dbReference type="EnsemblMetazoa" id="ASIC009999-PA"/>
    </source>
</evidence>
<protein>
    <submittedName>
        <fullName evidence="2">AGAP009277-PA-like protein</fullName>
    </submittedName>
</protein>
<keyword evidence="4" id="KW-1185">Reference proteome</keyword>
<accession>A0A084VWG9</accession>
<dbReference type="OMA" id="IPLKGMN"/>
<evidence type="ECO:0000256" key="1">
    <source>
        <dbReference type="SAM" id="Phobius"/>
    </source>
</evidence>
<feature type="transmembrane region" description="Helical" evidence="1">
    <location>
        <begin position="89"/>
        <end position="108"/>
    </location>
</feature>
<name>A0A084VWG9_ANOSI</name>
<dbReference type="AlphaFoldDB" id="A0A084VWG9"/>
<sequence>MQDFFVTLEQYSWLTRITVATDLLNIPQRYDSSLVSRLSSCLEALELGSFNFSPLVINNITKHLIEDLPLQGVNLLYVIKKLAITNSKILYYVAVSLVFVGIEAITGASKSRYRLHTVDEFLKYLEVLNIEHLHSERHNLQIIYQLLKLLSLYENMVLVRHFGKQHADLESEHKCYANFFRVSDQQRMAFQLWLEKSSSLVRLSGNDRDVDYLILADLIEVDMLPLLDDVNPTEDLL</sequence>
<dbReference type="Proteomes" id="UP000030765">
    <property type="component" value="Unassembled WGS sequence"/>
</dbReference>
<dbReference type="EMBL" id="KE525174">
    <property type="protein sequence ID" value="KFB42313.1"/>
    <property type="molecule type" value="Genomic_DNA"/>
</dbReference>
<reference evidence="2 4" key="1">
    <citation type="journal article" date="2014" name="BMC Genomics">
        <title>Genome sequence of Anopheles sinensis provides insight into genetics basis of mosquito competence for malaria parasites.</title>
        <authorList>
            <person name="Zhou D."/>
            <person name="Zhang D."/>
            <person name="Ding G."/>
            <person name="Shi L."/>
            <person name="Hou Q."/>
            <person name="Ye Y."/>
            <person name="Xu Y."/>
            <person name="Zhou H."/>
            <person name="Xiong C."/>
            <person name="Li S."/>
            <person name="Yu J."/>
            <person name="Hong S."/>
            <person name="Yu X."/>
            <person name="Zou P."/>
            <person name="Chen C."/>
            <person name="Chang X."/>
            <person name="Wang W."/>
            <person name="Lv Y."/>
            <person name="Sun Y."/>
            <person name="Ma L."/>
            <person name="Shen B."/>
            <person name="Zhu C."/>
        </authorList>
    </citation>
    <scope>NUCLEOTIDE SEQUENCE [LARGE SCALE GENOMIC DNA]</scope>
</reference>
<evidence type="ECO:0000313" key="2">
    <source>
        <dbReference type="EMBL" id="KFB42313.1"/>
    </source>
</evidence>
<dbReference type="EnsemblMetazoa" id="ASIC009999-RA">
    <property type="protein sequence ID" value="ASIC009999-PA"/>
    <property type="gene ID" value="ASIC009999"/>
</dbReference>
<gene>
    <name evidence="2" type="ORF">ZHAS_00009999</name>
</gene>
<dbReference type="OrthoDB" id="7788728at2759"/>
<reference evidence="3" key="2">
    <citation type="submission" date="2020-05" db="UniProtKB">
        <authorList>
            <consortium name="EnsemblMetazoa"/>
        </authorList>
    </citation>
    <scope>IDENTIFICATION</scope>
</reference>
<dbReference type="EMBL" id="ATLV01017586">
    <property type="status" value="NOT_ANNOTATED_CDS"/>
    <property type="molecule type" value="Genomic_DNA"/>
</dbReference>
<keyword evidence="1" id="KW-0812">Transmembrane</keyword>
<dbReference type="VEuPathDB" id="VectorBase:ASIC009999"/>